<dbReference type="InterPro" id="IPR045174">
    <property type="entry name" value="Dof"/>
</dbReference>
<comment type="function">
    <text evidence="9">Transcription factor that binds specifically to a 5'-AA[AG]G-3' consensus core sequence.</text>
</comment>
<proteinExistence type="predicted"/>
<keyword evidence="5 8" id="KW-0238">DNA-binding</keyword>
<dbReference type="GO" id="GO:0003700">
    <property type="term" value="F:DNA-binding transcription factor activity"/>
    <property type="evidence" value="ECO:0007669"/>
    <property type="project" value="UniProtKB-UniRule"/>
</dbReference>
<evidence type="ECO:0000259" key="11">
    <source>
        <dbReference type="PROSITE" id="PS50884"/>
    </source>
</evidence>
<dbReference type="GO" id="GO:0005634">
    <property type="term" value="C:nucleus"/>
    <property type="evidence" value="ECO:0007669"/>
    <property type="project" value="UniProtKB-SubCell"/>
</dbReference>
<reference evidence="12" key="1">
    <citation type="journal article" date="2021" name="Nat. Commun.">
        <title>Genomic analyses provide insights into spinach domestication and the genetic basis of agronomic traits.</title>
        <authorList>
            <person name="Cai X."/>
            <person name="Sun X."/>
            <person name="Xu C."/>
            <person name="Sun H."/>
            <person name="Wang X."/>
            <person name="Ge C."/>
            <person name="Zhang Z."/>
            <person name="Wang Q."/>
            <person name="Fei Z."/>
            <person name="Jiao C."/>
            <person name="Wang Q."/>
        </authorList>
    </citation>
    <scope>NUCLEOTIDE SEQUENCE [LARGE SCALE GENOMIC DNA]</scope>
    <source>
        <strain evidence="12">cv. Varoflay</strain>
    </source>
</reference>
<evidence type="ECO:0000256" key="4">
    <source>
        <dbReference type="ARBA" id="ARBA00023015"/>
    </source>
</evidence>
<evidence type="ECO:0000256" key="8">
    <source>
        <dbReference type="PROSITE-ProRule" id="PRU00071"/>
    </source>
</evidence>
<feature type="compositionally biased region" description="Low complexity" evidence="10">
    <location>
        <begin position="33"/>
        <end position="77"/>
    </location>
</feature>
<dbReference type="PROSITE" id="PS01361">
    <property type="entry name" value="ZF_DOF_1"/>
    <property type="match status" value="1"/>
</dbReference>
<reference evidence="13" key="2">
    <citation type="submission" date="2025-08" db="UniProtKB">
        <authorList>
            <consortium name="RefSeq"/>
        </authorList>
    </citation>
    <scope>IDENTIFICATION</scope>
    <source>
        <tissue evidence="13">Leaf</tissue>
    </source>
</reference>
<evidence type="ECO:0000256" key="2">
    <source>
        <dbReference type="ARBA" id="ARBA00022771"/>
    </source>
</evidence>
<evidence type="ECO:0000313" key="13">
    <source>
        <dbReference type="RefSeq" id="XP_056696818.1"/>
    </source>
</evidence>
<dbReference type="PANTHER" id="PTHR31992">
    <property type="entry name" value="DOF ZINC FINGER PROTEIN DOF1.4-RELATED"/>
    <property type="match status" value="1"/>
</dbReference>
<evidence type="ECO:0000256" key="6">
    <source>
        <dbReference type="ARBA" id="ARBA00023163"/>
    </source>
</evidence>
<dbReference type="Proteomes" id="UP000813463">
    <property type="component" value="Chromosome 3"/>
</dbReference>
<feature type="domain" description="Dof-type" evidence="11">
    <location>
        <begin position="81"/>
        <end position="135"/>
    </location>
</feature>
<keyword evidence="2 8" id="KW-0863">Zinc-finger</keyword>
<gene>
    <name evidence="13" type="primary">LOC110775593</name>
</gene>
<evidence type="ECO:0000256" key="3">
    <source>
        <dbReference type="ARBA" id="ARBA00022833"/>
    </source>
</evidence>
<evidence type="ECO:0000256" key="10">
    <source>
        <dbReference type="SAM" id="MobiDB-lite"/>
    </source>
</evidence>
<keyword evidence="7 8" id="KW-0539">Nucleus</keyword>
<keyword evidence="6 9" id="KW-0804">Transcription</keyword>
<name>A0A9R0HS03_SPIOL</name>
<organism evidence="12 13">
    <name type="scientific">Spinacia oleracea</name>
    <name type="common">Spinach</name>
    <dbReference type="NCBI Taxonomy" id="3562"/>
    <lineage>
        <taxon>Eukaryota</taxon>
        <taxon>Viridiplantae</taxon>
        <taxon>Streptophyta</taxon>
        <taxon>Embryophyta</taxon>
        <taxon>Tracheophyta</taxon>
        <taxon>Spermatophyta</taxon>
        <taxon>Magnoliopsida</taxon>
        <taxon>eudicotyledons</taxon>
        <taxon>Gunneridae</taxon>
        <taxon>Pentapetalae</taxon>
        <taxon>Caryophyllales</taxon>
        <taxon>Chenopodiaceae</taxon>
        <taxon>Chenopodioideae</taxon>
        <taxon>Anserineae</taxon>
        <taxon>Spinacia</taxon>
    </lineage>
</organism>
<accession>A0A9R0HS03</accession>
<evidence type="ECO:0000256" key="7">
    <source>
        <dbReference type="ARBA" id="ARBA00023242"/>
    </source>
</evidence>
<dbReference type="KEGG" id="soe:110775593"/>
<keyword evidence="3 9" id="KW-0862">Zinc</keyword>
<sequence length="387" mass="41005">MIQELLGGTSVPTSFLGERKISIPFSSPPPHSTTPILTTTSTSIATSSTPSSSPLLPTATGGNNNNTTTASEASNASQQNLRCPRCDSTNTKFCYYNNYNLTQPRHFCKTCRRYWTKGGTLRNVPIGGGCRKNKSTIVSGSTSSSSGLVKSSSNAMAKAKASLSTELLVNGNPGFLGNGLLDHFHHHHSDLHSASSNPILWPSLEQNSHILSLLRGSNQFHNPNPNPNPISNGFVSVKTEGTNLGLDSYGNGSLLGSFQRSNQHQVNGYSSGVVPDFGNNHNNNNSNSNSNILELYQRLKSSSNNNYNNYCGNENNQGTTTTMILGNMVGGSTSPSSSSSPMHSTILDSAPVGGGGDHNYGGYSFMNSPAMSGWSDYPIAPINGAYP</sequence>
<keyword evidence="4 9" id="KW-0805">Transcription regulation</keyword>
<protein>
    <recommendedName>
        <fullName evidence="9">Dof zinc finger protein</fullName>
    </recommendedName>
</protein>
<feature type="region of interest" description="Disordered" evidence="10">
    <location>
        <begin position="22"/>
        <end position="82"/>
    </location>
</feature>
<evidence type="ECO:0000313" key="12">
    <source>
        <dbReference type="Proteomes" id="UP000813463"/>
    </source>
</evidence>
<evidence type="ECO:0000256" key="9">
    <source>
        <dbReference type="RuleBase" id="RU369094"/>
    </source>
</evidence>
<evidence type="ECO:0000256" key="1">
    <source>
        <dbReference type="ARBA" id="ARBA00022723"/>
    </source>
</evidence>
<dbReference type="GeneID" id="110775593"/>
<evidence type="ECO:0000256" key="5">
    <source>
        <dbReference type="ARBA" id="ARBA00023125"/>
    </source>
</evidence>
<dbReference type="InterPro" id="IPR003851">
    <property type="entry name" value="Znf_Dof"/>
</dbReference>
<dbReference type="PANTHER" id="PTHR31992:SF289">
    <property type="entry name" value="DOF ZINC FINGER PROTEIN"/>
    <property type="match status" value="1"/>
</dbReference>
<dbReference type="GO" id="GO:0003677">
    <property type="term" value="F:DNA binding"/>
    <property type="evidence" value="ECO:0007669"/>
    <property type="project" value="UniProtKB-UniRule"/>
</dbReference>
<keyword evidence="12" id="KW-1185">Reference proteome</keyword>
<dbReference type="PROSITE" id="PS50884">
    <property type="entry name" value="ZF_DOF_2"/>
    <property type="match status" value="1"/>
</dbReference>
<dbReference type="RefSeq" id="XP_056696818.1">
    <property type="nucleotide sequence ID" value="XM_056840840.1"/>
</dbReference>
<dbReference type="AlphaFoldDB" id="A0A9R0HS03"/>
<dbReference type="Pfam" id="PF02701">
    <property type="entry name" value="Zn_ribbon_Dof"/>
    <property type="match status" value="1"/>
</dbReference>
<dbReference type="GO" id="GO:0008270">
    <property type="term" value="F:zinc ion binding"/>
    <property type="evidence" value="ECO:0007669"/>
    <property type="project" value="UniProtKB-KW"/>
</dbReference>
<comment type="subcellular location">
    <subcellularLocation>
        <location evidence="8 9">Nucleus</location>
    </subcellularLocation>
</comment>
<keyword evidence="1 9" id="KW-0479">Metal-binding</keyword>